<evidence type="ECO:0000256" key="2">
    <source>
        <dbReference type="ARBA" id="ARBA00022741"/>
    </source>
</evidence>
<comment type="similarity">
    <text evidence="1">Belongs to the TRAFAC class TrmE-Era-EngA-EngB-Septin-like GTPase superfamily. AIG1/Toc34/Toc159-like paraseptin GTPase family. IAN subfamily.</text>
</comment>
<evidence type="ECO:0000256" key="3">
    <source>
        <dbReference type="ARBA" id="ARBA00023134"/>
    </source>
</evidence>
<organism evidence="5 6">
    <name type="scientific">Gadus morhua</name>
    <name type="common">Atlantic cod</name>
    <dbReference type="NCBI Taxonomy" id="8049"/>
    <lineage>
        <taxon>Eukaryota</taxon>
        <taxon>Metazoa</taxon>
        <taxon>Chordata</taxon>
        <taxon>Craniata</taxon>
        <taxon>Vertebrata</taxon>
        <taxon>Euteleostomi</taxon>
        <taxon>Actinopterygii</taxon>
        <taxon>Neopterygii</taxon>
        <taxon>Teleostei</taxon>
        <taxon>Neoteleostei</taxon>
        <taxon>Acanthomorphata</taxon>
        <taxon>Zeiogadaria</taxon>
        <taxon>Gadariae</taxon>
        <taxon>Gadiformes</taxon>
        <taxon>Gadoidei</taxon>
        <taxon>Gadidae</taxon>
        <taxon>Gadus</taxon>
    </lineage>
</organism>
<reference evidence="5" key="2">
    <citation type="submission" date="2025-09" db="UniProtKB">
        <authorList>
            <consortium name="Ensembl"/>
        </authorList>
    </citation>
    <scope>IDENTIFICATION</scope>
</reference>
<feature type="domain" description="AIG1-type G" evidence="4">
    <location>
        <begin position="1"/>
        <end position="57"/>
    </location>
</feature>
<dbReference type="Gene3D" id="3.40.50.300">
    <property type="entry name" value="P-loop containing nucleotide triphosphate hydrolases"/>
    <property type="match status" value="2"/>
</dbReference>
<sequence length="151" mass="16769">RMVLLGHRTAGKSASADSILGLNESATLVGRTTRCQVRHARHLGREIKVVDTPGWWANASVEDTGKLRHLLPLLDGYWNRTLVLVTHGECLAGRAAEQYIQGAGQGLWALLEKCSNRYHVLCNKSKDGTQVRELLLKIEEMLAGNCLEKRQ</sequence>
<reference evidence="5" key="1">
    <citation type="submission" date="2025-08" db="UniProtKB">
        <authorList>
            <consortium name="Ensembl"/>
        </authorList>
    </citation>
    <scope>IDENTIFICATION</scope>
</reference>
<dbReference type="Pfam" id="PF04548">
    <property type="entry name" value="AIG1"/>
    <property type="match status" value="2"/>
</dbReference>
<dbReference type="InterPro" id="IPR006703">
    <property type="entry name" value="G_AIG1"/>
</dbReference>
<feature type="domain" description="AIG1-type G" evidence="4">
    <location>
        <begin position="78"/>
        <end position="145"/>
    </location>
</feature>
<dbReference type="SUPFAM" id="SSF52540">
    <property type="entry name" value="P-loop containing nucleoside triphosphate hydrolases"/>
    <property type="match status" value="1"/>
</dbReference>
<dbReference type="InterPro" id="IPR027417">
    <property type="entry name" value="P-loop_NTPase"/>
</dbReference>
<name>A0A8C5D067_GADMO</name>
<keyword evidence="6" id="KW-1185">Reference proteome</keyword>
<evidence type="ECO:0000313" key="5">
    <source>
        <dbReference type="Ensembl" id="ENSGMOP00000067338.1"/>
    </source>
</evidence>
<accession>A0A8C5D067</accession>
<dbReference type="InterPro" id="IPR045058">
    <property type="entry name" value="GIMA/IAN/Toc"/>
</dbReference>
<keyword evidence="3" id="KW-0342">GTP-binding</keyword>
<dbReference type="GeneTree" id="ENSGT00940000162556"/>
<dbReference type="PANTHER" id="PTHR10903:SF107">
    <property type="entry name" value="GTPASE IMAP FAMILY MEMBER 4-LIKE-RELATED"/>
    <property type="match status" value="1"/>
</dbReference>
<dbReference type="GO" id="GO:0005525">
    <property type="term" value="F:GTP binding"/>
    <property type="evidence" value="ECO:0007669"/>
    <property type="project" value="UniProtKB-KW"/>
</dbReference>
<dbReference type="Proteomes" id="UP000694546">
    <property type="component" value="Chromosome 2"/>
</dbReference>
<dbReference type="PANTHER" id="PTHR10903">
    <property type="entry name" value="GTPASE, IMAP FAMILY MEMBER-RELATED"/>
    <property type="match status" value="1"/>
</dbReference>
<evidence type="ECO:0000313" key="6">
    <source>
        <dbReference type="Proteomes" id="UP000694546"/>
    </source>
</evidence>
<keyword evidence="2" id="KW-0547">Nucleotide-binding</keyword>
<proteinExistence type="inferred from homology"/>
<evidence type="ECO:0000259" key="4">
    <source>
        <dbReference type="Pfam" id="PF04548"/>
    </source>
</evidence>
<evidence type="ECO:0000256" key="1">
    <source>
        <dbReference type="ARBA" id="ARBA00008535"/>
    </source>
</evidence>
<protein>
    <recommendedName>
        <fullName evidence="4">AIG1-type G domain-containing protein</fullName>
    </recommendedName>
</protein>
<dbReference type="Ensembl" id="ENSGMOT00000031876.1">
    <property type="protein sequence ID" value="ENSGMOP00000067338.1"/>
    <property type="gene ID" value="ENSGMOG00000026796.1"/>
</dbReference>
<dbReference type="AlphaFoldDB" id="A0A8C5D067"/>